<evidence type="ECO:0000313" key="14">
    <source>
        <dbReference type="Proteomes" id="UP000501812"/>
    </source>
</evidence>
<keyword evidence="5" id="KW-0631">Potassium channel</keyword>
<dbReference type="Pfam" id="PF00520">
    <property type="entry name" value="Ion_trans"/>
    <property type="match status" value="1"/>
</dbReference>
<dbReference type="Gene3D" id="1.10.287.70">
    <property type="match status" value="1"/>
</dbReference>
<dbReference type="Proteomes" id="UP000501812">
    <property type="component" value="Chromosome"/>
</dbReference>
<evidence type="ECO:0000313" key="13">
    <source>
        <dbReference type="EMBL" id="QJE98494.1"/>
    </source>
</evidence>
<keyword evidence="14" id="KW-1185">Reference proteome</keyword>
<evidence type="ECO:0000256" key="11">
    <source>
        <dbReference type="SAM" id="Phobius"/>
    </source>
</evidence>
<proteinExistence type="predicted"/>
<evidence type="ECO:0000256" key="2">
    <source>
        <dbReference type="ARBA" id="ARBA00022448"/>
    </source>
</evidence>
<keyword evidence="10" id="KW-0407">Ion channel</keyword>
<keyword evidence="9 11" id="KW-0472">Membrane</keyword>
<keyword evidence="3" id="KW-0633">Potassium transport</keyword>
<evidence type="ECO:0000256" key="1">
    <source>
        <dbReference type="ARBA" id="ARBA00004141"/>
    </source>
</evidence>
<accession>A0A858RPP8</accession>
<feature type="transmembrane region" description="Helical" evidence="11">
    <location>
        <begin position="33"/>
        <end position="51"/>
    </location>
</feature>
<evidence type="ECO:0000256" key="4">
    <source>
        <dbReference type="ARBA" id="ARBA00022692"/>
    </source>
</evidence>
<dbReference type="AlphaFoldDB" id="A0A858RPP8"/>
<dbReference type="EMBL" id="CP051774">
    <property type="protein sequence ID" value="QJE98494.1"/>
    <property type="molecule type" value="Genomic_DNA"/>
</dbReference>
<dbReference type="GO" id="GO:0001508">
    <property type="term" value="P:action potential"/>
    <property type="evidence" value="ECO:0007669"/>
    <property type="project" value="TreeGrafter"/>
</dbReference>
<dbReference type="SUPFAM" id="SSF81324">
    <property type="entry name" value="Voltage-gated potassium channels"/>
    <property type="match status" value="1"/>
</dbReference>
<organism evidence="13 14">
    <name type="scientific">Luteolibacter luteus</name>
    <dbReference type="NCBI Taxonomy" id="2728835"/>
    <lineage>
        <taxon>Bacteria</taxon>
        <taxon>Pseudomonadati</taxon>
        <taxon>Verrucomicrobiota</taxon>
        <taxon>Verrucomicrobiia</taxon>
        <taxon>Verrucomicrobiales</taxon>
        <taxon>Verrucomicrobiaceae</taxon>
        <taxon>Luteolibacter</taxon>
    </lineage>
</organism>
<feature type="transmembrane region" description="Helical" evidence="11">
    <location>
        <begin position="182"/>
        <end position="202"/>
    </location>
</feature>
<dbReference type="PANTHER" id="PTHR11537:SF254">
    <property type="entry name" value="POTASSIUM VOLTAGE-GATED CHANNEL PROTEIN SHAB"/>
    <property type="match status" value="1"/>
</dbReference>
<keyword evidence="8" id="KW-0406">Ion transport</keyword>
<dbReference type="PANTHER" id="PTHR11537">
    <property type="entry name" value="VOLTAGE-GATED POTASSIUM CHANNEL"/>
    <property type="match status" value="1"/>
</dbReference>
<keyword evidence="7 11" id="KW-1133">Transmembrane helix</keyword>
<protein>
    <submittedName>
        <fullName evidence="13">Ion transporter</fullName>
    </submittedName>
</protein>
<evidence type="ECO:0000256" key="10">
    <source>
        <dbReference type="ARBA" id="ARBA00023303"/>
    </source>
</evidence>
<dbReference type="KEGG" id="luo:HHL09_22800"/>
<evidence type="ECO:0000256" key="9">
    <source>
        <dbReference type="ARBA" id="ARBA00023136"/>
    </source>
</evidence>
<dbReference type="RefSeq" id="WP_169456980.1">
    <property type="nucleotide sequence ID" value="NZ_CP051774.1"/>
</dbReference>
<dbReference type="InterPro" id="IPR005821">
    <property type="entry name" value="Ion_trans_dom"/>
</dbReference>
<evidence type="ECO:0000256" key="5">
    <source>
        <dbReference type="ARBA" id="ARBA00022826"/>
    </source>
</evidence>
<feature type="transmembrane region" description="Helical" evidence="11">
    <location>
        <begin position="155"/>
        <end position="176"/>
    </location>
</feature>
<evidence type="ECO:0000259" key="12">
    <source>
        <dbReference type="Pfam" id="PF00520"/>
    </source>
</evidence>
<keyword evidence="4 11" id="KW-0812">Transmembrane</keyword>
<dbReference type="GO" id="GO:0005249">
    <property type="term" value="F:voltage-gated potassium channel activity"/>
    <property type="evidence" value="ECO:0007669"/>
    <property type="project" value="InterPro"/>
</dbReference>
<sequence>MPDSQAGPISRRDQWREIIFEAETPAGRRFDTILLSLIALSVLAVILESVPEISAKHGRFLHALEWGFTILFSIEFIVRLCVVRHPMHYARSFYGLVDLLSVLPSYLMLVMPGMQALQVIRVLRMMRMFRIFKMVRHVNGAELLLHALYASRAKVTVFFSFMLAITLIAGTLMYLIEGPESGFTSIPTSIYWAVVTITTLGFGDITPNSPLGRLLTSVLVLTGYAIIAVPTGIVTSELSKLGGDDTSDACPSCGVHGHLPDARFCRRCGAPMA</sequence>
<feature type="domain" description="Ion transport" evidence="12">
    <location>
        <begin position="29"/>
        <end position="241"/>
    </location>
</feature>
<evidence type="ECO:0000256" key="7">
    <source>
        <dbReference type="ARBA" id="ARBA00022989"/>
    </source>
</evidence>
<keyword evidence="2" id="KW-0813">Transport</keyword>
<evidence type="ECO:0000256" key="6">
    <source>
        <dbReference type="ARBA" id="ARBA00022958"/>
    </source>
</evidence>
<evidence type="ECO:0000256" key="3">
    <source>
        <dbReference type="ARBA" id="ARBA00022538"/>
    </source>
</evidence>
<gene>
    <name evidence="13" type="ORF">HHL09_22800</name>
</gene>
<feature type="transmembrane region" description="Helical" evidence="11">
    <location>
        <begin position="105"/>
        <end position="123"/>
    </location>
</feature>
<dbReference type="InterPro" id="IPR028325">
    <property type="entry name" value="VG_K_chnl"/>
</dbReference>
<feature type="transmembrane region" description="Helical" evidence="11">
    <location>
        <begin position="214"/>
        <end position="234"/>
    </location>
</feature>
<feature type="transmembrane region" description="Helical" evidence="11">
    <location>
        <begin position="63"/>
        <end position="85"/>
    </location>
</feature>
<reference evidence="13 14" key="1">
    <citation type="submission" date="2020-04" db="EMBL/GenBank/DDBJ databases">
        <title>Luteolibacter sp. G-1-1-1 isolated from soil.</title>
        <authorList>
            <person name="Dahal R.H."/>
        </authorList>
    </citation>
    <scope>NUCLEOTIDE SEQUENCE [LARGE SCALE GENOMIC DNA]</scope>
    <source>
        <strain evidence="13 14">G-1-1-1</strain>
    </source>
</reference>
<name>A0A858RPP8_9BACT</name>
<evidence type="ECO:0000256" key="8">
    <source>
        <dbReference type="ARBA" id="ARBA00023065"/>
    </source>
</evidence>
<keyword evidence="6" id="KW-0630">Potassium</keyword>
<comment type="subcellular location">
    <subcellularLocation>
        <location evidence="1">Membrane</location>
        <topology evidence="1">Multi-pass membrane protein</topology>
    </subcellularLocation>
</comment>
<dbReference type="PRINTS" id="PR00169">
    <property type="entry name" value="KCHANNEL"/>
</dbReference>
<dbReference type="GO" id="GO:0008076">
    <property type="term" value="C:voltage-gated potassium channel complex"/>
    <property type="evidence" value="ECO:0007669"/>
    <property type="project" value="InterPro"/>
</dbReference>